<feature type="transmembrane region" description="Helical" evidence="1">
    <location>
        <begin position="322"/>
        <end position="346"/>
    </location>
</feature>
<keyword evidence="1" id="KW-0472">Membrane</keyword>
<feature type="transmembrane region" description="Helical" evidence="1">
    <location>
        <begin position="227"/>
        <end position="248"/>
    </location>
</feature>
<dbReference type="HOGENOM" id="CLU_437914_0_0_7"/>
<proteinExistence type="predicted"/>
<dbReference type="AlphaFoldDB" id="I4C2U0"/>
<keyword evidence="3" id="KW-1185">Reference proteome</keyword>
<feature type="transmembrane region" description="Helical" evidence="1">
    <location>
        <begin position="99"/>
        <end position="117"/>
    </location>
</feature>
<evidence type="ECO:0000313" key="3">
    <source>
        <dbReference type="Proteomes" id="UP000006055"/>
    </source>
</evidence>
<evidence type="ECO:0000256" key="1">
    <source>
        <dbReference type="SAM" id="Phobius"/>
    </source>
</evidence>
<dbReference type="Proteomes" id="UP000006055">
    <property type="component" value="Chromosome"/>
</dbReference>
<gene>
    <name evidence="2" type="ordered locus">Desti_1168</name>
</gene>
<feature type="transmembrane region" description="Helical" evidence="1">
    <location>
        <begin position="358"/>
        <end position="376"/>
    </location>
</feature>
<reference evidence="3" key="1">
    <citation type="submission" date="2012-06" db="EMBL/GenBank/DDBJ databases">
        <title>Complete sequence of chromosome of Desulfomonile tiedjei DSM 6799.</title>
        <authorList>
            <person name="Lucas S."/>
            <person name="Copeland A."/>
            <person name="Lapidus A."/>
            <person name="Glavina del Rio T."/>
            <person name="Dalin E."/>
            <person name="Tice H."/>
            <person name="Bruce D."/>
            <person name="Goodwin L."/>
            <person name="Pitluck S."/>
            <person name="Peters L."/>
            <person name="Ovchinnikova G."/>
            <person name="Zeytun A."/>
            <person name="Lu M."/>
            <person name="Kyrpides N."/>
            <person name="Mavromatis K."/>
            <person name="Ivanova N."/>
            <person name="Brettin T."/>
            <person name="Detter J.C."/>
            <person name="Han C."/>
            <person name="Larimer F."/>
            <person name="Land M."/>
            <person name="Hauser L."/>
            <person name="Markowitz V."/>
            <person name="Cheng J.-F."/>
            <person name="Hugenholtz P."/>
            <person name="Woyke T."/>
            <person name="Wu D."/>
            <person name="Spring S."/>
            <person name="Schroeder M."/>
            <person name="Brambilla E."/>
            <person name="Klenk H.-P."/>
            <person name="Eisen J.A."/>
        </authorList>
    </citation>
    <scope>NUCLEOTIDE SEQUENCE [LARGE SCALE GENOMIC DNA]</scope>
    <source>
        <strain evidence="3">ATCC 49306 / DSM 6799 / DCB-1</strain>
    </source>
</reference>
<evidence type="ECO:0000313" key="2">
    <source>
        <dbReference type="EMBL" id="AFM23881.1"/>
    </source>
</evidence>
<accession>I4C2U0</accession>
<keyword evidence="1" id="KW-0812">Transmembrane</keyword>
<dbReference type="KEGG" id="dti:Desti_1168"/>
<protein>
    <recommendedName>
        <fullName evidence="4">Glycosyltransferase RgtA/B/C/D-like domain-containing protein</fullName>
    </recommendedName>
</protein>
<feature type="transmembrane region" description="Helical" evidence="1">
    <location>
        <begin position="291"/>
        <end position="310"/>
    </location>
</feature>
<dbReference type="RefSeq" id="WP_014809034.1">
    <property type="nucleotide sequence ID" value="NC_018025.1"/>
</dbReference>
<feature type="transmembrane region" description="Helical" evidence="1">
    <location>
        <begin position="27"/>
        <end position="51"/>
    </location>
</feature>
<dbReference type="STRING" id="706587.Desti_1168"/>
<organism evidence="2 3">
    <name type="scientific">Desulfomonile tiedjei (strain ATCC 49306 / DSM 6799 / DCB-1)</name>
    <dbReference type="NCBI Taxonomy" id="706587"/>
    <lineage>
        <taxon>Bacteria</taxon>
        <taxon>Pseudomonadati</taxon>
        <taxon>Thermodesulfobacteriota</taxon>
        <taxon>Desulfomonilia</taxon>
        <taxon>Desulfomonilales</taxon>
        <taxon>Desulfomonilaceae</taxon>
        <taxon>Desulfomonile</taxon>
    </lineage>
</organism>
<sequence>MKNQSSTESAEATLVEMSAERSARTRIFPYIAAALLCCCVSLALLIGNIGFQGDDWWQFAFPYWNSFPCSVWEYAIASRRPVEGLYTVIAFELFGLNRILYTLSALFLLAGACLLMGKCLHNAFPGRNAFVVLSTFFAFLLPSVSNLIYMFHTDNSRISSLFFWTSALAFQKWATGKKTWIGLIVPLLLYFVAAFTYENTTFLIFAIPLLVWPVYLLNQGDLSTRTFLVRIGSVVFGGFLFFVIIRFAVLSGGAVGHRSLLPSLDLIWSYAANLVRYSAAPLQFPPGDPLSWAWGIMVAIIAGLLLIYADRAVPTSKEEPGNCAYIALVGTSVLILGILPYALAGYRSEVDFTSQSRIYSSASFGLAVLGGLFFSVSANHRIKLAKKAAAIVLIAVMAAFLAGLRVNWQSAEEKRSAIYSSLRRAVPDVTPGTTFLFLDLQSYISESKAGSAVVFQGVDGLDEFIKMFYNDRDVYAYFLYSPKSAENNEENRALIASADGVVARGSALRPPIPLDSLLILKRDNGKMILLDSVDSTQDVAIVWQGISEIRSNKDRILQNPKDGIIPQFDVRETTK</sequence>
<feature type="transmembrane region" description="Helical" evidence="1">
    <location>
        <begin position="388"/>
        <end position="408"/>
    </location>
</feature>
<dbReference type="EMBL" id="CP003360">
    <property type="protein sequence ID" value="AFM23881.1"/>
    <property type="molecule type" value="Genomic_DNA"/>
</dbReference>
<keyword evidence="1" id="KW-1133">Transmembrane helix</keyword>
<evidence type="ECO:0008006" key="4">
    <source>
        <dbReference type="Google" id="ProtNLM"/>
    </source>
</evidence>
<feature type="transmembrane region" description="Helical" evidence="1">
    <location>
        <begin position="129"/>
        <end position="152"/>
    </location>
</feature>
<feature type="transmembrane region" description="Helical" evidence="1">
    <location>
        <begin position="187"/>
        <end position="215"/>
    </location>
</feature>
<name>I4C2U0_DESTA</name>